<keyword evidence="3" id="KW-1185">Reference proteome</keyword>
<gene>
    <name evidence="2" type="ORF">M983_1723</name>
</gene>
<keyword evidence="1" id="KW-0732">Signal</keyword>
<dbReference type="SUPFAM" id="SSF49401">
    <property type="entry name" value="Bacterial adhesins"/>
    <property type="match status" value="1"/>
</dbReference>
<evidence type="ECO:0000313" key="2">
    <source>
        <dbReference type="EMBL" id="OAT28667.1"/>
    </source>
</evidence>
<organism evidence="2 3">
    <name type="scientific">Proteus myxofaciens ATCC 19692</name>
    <dbReference type="NCBI Taxonomy" id="1354337"/>
    <lineage>
        <taxon>Bacteria</taxon>
        <taxon>Pseudomonadati</taxon>
        <taxon>Pseudomonadota</taxon>
        <taxon>Gammaproteobacteria</taxon>
        <taxon>Enterobacterales</taxon>
        <taxon>Morganellaceae</taxon>
        <taxon>Proteus</taxon>
    </lineage>
</organism>
<dbReference type="STRING" id="1354337.M983_1723"/>
<reference evidence="2 3" key="1">
    <citation type="submission" date="2016-04" db="EMBL/GenBank/DDBJ databases">
        <title>ATOL: Assembling a taxonomically balanced genome-scale reconstruction of the evolutionary history of the Enterobacteriaceae.</title>
        <authorList>
            <person name="Plunkett G.III."/>
            <person name="Neeno-Eckwall E.C."/>
            <person name="Glasner J.D."/>
            <person name="Perna N.T."/>
        </authorList>
    </citation>
    <scope>NUCLEOTIDE SEQUENCE [LARGE SCALE GENOMIC DNA]</scope>
    <source>
        <strain evidence="2 3">ATCC 19692</strain>
    </source>
</reference>
<dbReference type="InterPro" id="IPR008394">
    <property type="entry name" value="AfaD"/>
</dbReference>
<dbReference type="Pfam" id="PF05775">
    <property type="entry name" value="AfaD"/>
    <property type="match status" value="1"/>
</dbReference>
<dbReference type="InterPro" id="IPR008966">
    <property type="entry name" value="Adhesion_dom_sf"/>
</dbReference>
<dbReference type="EMBL" id="LXEN01000081">
    <property type="protein sequence ID" value="OAT28667.1"/>
    <property type="molecule type" value="Genomic_DNA"/>
</dbReference>
<dbReference type="Gene3D" id="2.60.40.1570">
    <property type="entry name" value="Dr adhesin"/>
    <property type="match status" value="1"/>
</dbReference>
<dbReference type="CDD" id="cd18776">
    <property type="entry name" value="AfaD-like"/>
    <property type="match status" value="1"/>
</dbReference>
<dbReference type="RefSeq" id="WP_167348679.1">
    <property type="nucleotide sequence ID" value="NZ_LXEN01000081.1"/>
</dbReference>
<dbReference type="InterPro" id="IPR037028">
    <property type="entry name" value="Dr_adhesin_sf"/>
</dbReference>
<dbReference type="Proteomes" id="UP000094023">
    <property type="component" value="Unassembled WGS sequence"/>
</dbReference>
<sequence length="112" mass="12570">MNQGMLAGTIFDNTLIGSGNILYAGDHDGFYLLSNKEMNKNISDGKWYLIGRNGNFLKVKISGKEWLYDDNQSALISTDKSKIKEFFLYVDGKQNVVPDTYTIELNGGSYIN</sequence>
<name>A0A198FUH2_9GAMM</name>
<comment type="caution">
    <text evidence="2">The sequence shown here is derived from an EMBL/GenBank/DDBJ whole genome shotgun (WGS) entry which is preliminary data.</text>
</comment>
<evidence type="ECO:0000313" key="3">
    <source>
        <dbReference type="Proteomes" id="UP000094023"/>
    </source>
</evidence>
<evidence type="ECO:0000256" key="1">
    <source>
        <dbReference type="ARBA" id="ARBA00022729"/>
    </source>
</evidence>
<dbReference type="AlphaFoldDB" id="A0A198FUH2"/>
<accession>A0A198FUH2</accession>
<protein>
    <submittedName>
        <fullName evidence="2">Uncharacterized protein</fullName>
    </submittedName>
</protein>
<proteinExistence type="predicted"/>